<comment type="caution">
    <text evidence="5">The sequence shown here is derived from an EMBL/GenBank/DDBJ whole genome shotgun (WGS) entry which is preliminary data.</text>
</comment>
<dbReference type="InterPro" id="IPR010016">
    <property type="entry name" value="PxpB"/>
</dbReference>
<dbReference type="InterPro" id="IPR029000">
    <property type="entry name" value="Cyclophilin-like_dom_sf"/>
</dbReference>
<evidence type="ECO:0000313" key="5">
    <source>
        <dbReference type="EMBL" id="MFC4401801.1"/>
    </source>
</evidence>
<keyword evidence="1" id="KW-0547">Nucleotide-binding</keyword>
<dbReference type="PANTHER" id="PTHR34698">
    <property type="entry name" value="5-OXOPROLINASE SUBUNIT B"/>
    <property type="match status" value="1"/>
</dbReference>
<name>A0ABV8WTY9_9BACI</name>
<dbReference type="Gene3D" id="2.40.100.10">
    <property type="entry name" value="Cyclophilin-like"/>
    <property type="match status" value="1"/>
</dbReference>
<dbReference type="Gene3D" id="3.30.1360.40">
    <property type="match status" value="1"/>
</dbReference>
<feature type="domain" description="Carboxyltransferase" evidence="4">
    <location>
        <begin position="1"/>
        <end position="201"/>
    </location>
</feature>
<evidence type="ECO:0000259" key="4">
    <source>
        <dbReference type="SMART" id="SM00796"/>
    </source>
</evidence>
<keyword evidence="6" id="KW-1185">Reference proteome</keyword>
<dbReference type="GO" id="GO:0017168">
    <property type="term" value="F:5-oxoprolinase (ATP-hydrolyzing) activity"/>
    <property type="evidence" value="ECO:0007669"/>
    <property type="project" value="UniProtKB-EC"/>
</dbReference>
<keyword evidence="2 5" id="KW-0378">Hydrolase</keyword>
<dbReference type="Proteomes" id="UP001595882">
    <property type="component" value="Unassembled WGS sequence"/>
</dbReference>
<proteinExistence type="predicted"/>
<dbReference type="SUPFAM" id="SSF50891">
    <property type="entry name" value="Cyclophilin-like"/>
    <property type="match status" value="1"/>
</dbReference>
<gene>
    <name evidence="5" type="primary">pxpB</name>
    <name evidence="5" type="ORF">ACFOY7_01650</name>
</gene>
<evidence type="ECO:0000256" key="2">
    <source>
        <dbReference type="ARBA" id="ARBA00022801"/>
    </source>
</evidence>
<keyword evidence="3" id="KW-0067">ATP-binding</keyword>
<accession>A0ABV8WTY9</accession>
<dbReference type="SUPFAM" id="SSF160467">
    <property type="entry name" value="PH0987 N-terminal domain-like"/>
    <property type="match status" value="1"/>
</dbReference>
<protein>
    <submittedName>
        <fullName evidence="5">5-oxoprolinase subunit PxpB</fullName>
        <ecNumber evidence="5">3.5.2.9</ecNumber>
    </submittedName>
</protein>
<dbReference type="PANTHER" id="PTHR34698:SF2">
    <property type="entry name" value="5-OXOPROLINASE SUBUNIT B"/>
    <property type="match status" value="1"/>
</dbReference>
<dbReference type="InterPro" id="IPR003833">
    <property type="entry name" value="CT_C_D"/>
</dbReference>
<organism evidence="5 6">
    <name type="scientific">Gracilibacillus xinjiangensis</name>
    <dbReference type="NCBI Taxonomy" id="1193282"/>
    <lineage>
        <taxon>Bacteria</taxon>
        <taxon>Bacillati</taxon>
        <taxon>Bacillota</taxon>
        <taxon>Bacilli</taxon>
        <taxon>Bacillales</taxon>
        <taxon>Bacillaceae</taxon>
        <taxon>Gracilibacillus</taxon>
    </lineage>
</organism>
<dbReference type="EMBL" id="JBHSDT010000002">
    <property type="protein sequence ID" value="MFC4401801.1"/>
    <property type="molecule type" value="Genomic_DNA"/>
</dbReference>
<evidence type="ECO:0000256" key="1">
    <source>
        <dbReference type="ARBA" id="ARBA00022741"/>
    </source>
</evidence>
<evidence type="ECO:0000313" key="6">
    <source>
        <dbReference type="Proteomes" id="UP001595882"/>
    </source>
</evidence>
<dbReference type="EC" id="3.5.2.9" evidence="5"/>
<evidence type="ECO:0000256" key="3">
    <source>
        <dbReference type="ARBA" id="ARBA00022840"/>
    </source>
</evidence>
<dbReference type="SMART" id="SM00796">
    <property type="entry name" value="AHS1"/>
    <property type="match status" value="1"/>
</dbReference>
<dbReference type="RefSeq" id="WP_390248749.1">
    <property type="nucleotide sequence ID" value="NZ_JBHSDT010000002.1"/>
</dbReference>
<sequence length="228" mass="25412">MQMINIAENALMIKLGDTLHPRAHQQLIALQKAINTSNKSELVEAVIGYTTLVIYFNPLQTSHNKVAEIINELCNHSYENSTSPTLHHIPVCYEEEFSPDIHYVAKYNHLTIEEVINLHLSPIYTVYFIGFSPGFPFLGGMCEEIATPRKATPRQSIHGGSVGIAGKQTGIYPSESPGGWQVIGRTPKQLVTVDNKIPTRFQSGDQIKFYQIDSREFAEIAACKEPGK</sequence>
<dbReference type="Pfam" id="PF02682">
    <property type="entry name" value="CT_C_D"/>
    <property type="match status" value="1"/>
</dbReference>
<dbReference type="NCBIfam" id="TIGR00370">
    <property type="entry name" value="5-oxoprolinase subunit PxpB"/>
    <property type="match status" value="1"/>
</dbReference>
<reference evidence="6" key="1">
    <citation type="journal article" date="2019" name="Int. J. Syst. Evol. Microbiol.">
        <title>The Global Catalogue of Microorganisms (GCM) 10K type strain sequencing project: providing services to taxonomists for standard genome sequencing and annotation.</title>
        <authorList>
            <consortium name="The Broad Institute Genomics Platform"/>
            <consortium name="The Broad Institute Genome Sequencing Center for Infectious Disease"/>
            <person name="Wu L."/>
            <person name="Ma J."/>
        </authorList>
    </citation>
    <scope>NUCLEOTIDE SEQUENCE [LARGE SCALE GENOMIC DNA]</scope>
    <source>
        <strain evidence="6">CCUG 37865</strain>
    </source>
</reference>